<dbReference type="Proteomes" id="UP001620626">
    <property type="component" value="Unassembled WGS sequence"/>
</dbReference>
<feature type="region of interest" description="Disordered" evidence="1">
    <location>
        <begin position="51"/>
        <end position="89"/>
    </location>
</feature>
<sequence>MCVLNCSHIAKAVALVCHGGTSGRKITCIRLDYCQVANSLLPLSQVDNSLLPLSQGTSSTDGGSSAQTRHSPQPHGDIPRLESPDAEQMHAMVMQQHNGTTQLDNSGHEIEIASGSMDTGNY</sequence>
<reference evidence="2 3" key="1">
    <citation type="submission" date="2024-10" db="EMBL/GenBank/DDBJ databases">
        <authorList>
            <person name="Kim D."/>
        </authorList>
    </citation>
    <scope>NUCLEOTIDE SEQUENCE [LARGE SCALE GENOMIC DNA]</scope>
    <source>
        <strain evidence="2">BH-2024</strain>
    </source>
</reference>
<dbReference type="AlphaFoldDB" id="A0ABD2J384"/>
<evidence type="ECO:0000256" key="1">
    <source>
        <dbReference type="SAM" id="MobiDB-lite"/>
    </source>
</evidence>
<keyword evidence="3" id="KW-1185">Reference proteome</keyword>
<organism evidence="2 3">
    <name type="scientific">Heterodera trifolii</name>
    <dbReference type="NCBI Taxonomy" id="157864"/>
    <lineage>
        <taxon>Eukaryota</taxon>
        <taxon>Metazoa</taxon>
        <taxon>Ecdysozoa</taxon>
        <taxon>Nematoda</taxon>
        <taxon>Chromadorea</taxon>
        <taxon>Rhabditida</taxon>
        <taxon>Tylenchina</taxon>
        <taxon>Tylenchomorpha</taxon>
        <taxon>Tylenchoidea</taxon>
        <taxon>Heteroderidae</taxon>
        <taxon>Heteroderinae</taxon>
        <taxon>Heterodera</taxon>
    </lineage>
</organism>
<name>A0ABD2J384_9BILA</name>
<dbReference type="EMBL" id="JBICBT010001051">
    <property type="protein sequence ID" value="KAL3085887.1"/>
    <property type="molecule type" value="Genomic_DNA"/>
</dbReference>
<evidence type="ECO:0000313" key="2">
    <source>
        <dbReference type="EMBL" id="KAL3085887.1"/>
    </source>
</evidence>
<proteinExistence type="predicted"/>
<evidence type="ECO:0000313" key="3">
    <source>
        <dbReference type="Proteomes" id="UP001620626"/>
    </source>
</evidence>
<accession>A0ABD2J384</accession>
<comment type="caution">
    <text evidence="2">The sequence shown here is derived from an EMBL/GenBank/DDBJ whole genome shotgun (WGS) entry which is preliminary data.</text>
</comment>
<protein>
    <submittedName>
        <fullName evidence="2">Uncharacterized protein</fullName>
    </submittedName>
</protein>
<gene>
    <name evidence="2" type="ORF">niasHT_034117</name>
</gene>
<feature type="compositionally biased region" description="Low complexity" evidence="1">
    <location>
        <begin position="54"/>
        <end position="68"/>
    </location>
</feature>